<organism evidence="3 4">
    <name type="scientific">Escherichia fergusonii (strain ATCC 35469 / DSM 13698 / CCUG 18766 / IAM 14443 / JCM 21226 / LMG 7866 / NBRC 102419 / NCTC 12128 / CDC 0568-73)</name>
    <dbReference type="NCBI Taxonomy" id="585054"/>
    <lineage>
        <taxon>Bacteria</taxon>
        <taxon>Pseudomonadati</taxon>
        <taxon>Pseudomonadota</taxon>
        <taxon>Gammaproteobacteria</taxon>
        <taxon>Enterobacterales</taxon>
        <taxon>Enterobacteriaceae</taxon>
        <taxon>Escherichia</taxon>
    </lineage>
</organism>
<dbReference type="GO" id="GO:0047575">
    <property type="term" value="F:4-carboxymuconolactone decarboxylase activity"/>
    <property type="evidence" value="ECO:0007669"/>
    <property type="project" value="UniProtKB-UniRule"/>
</dbReference>
<accession>B7LRV5</accession>
<dbReference type="AlphaFoldDB" id="B7LRV5"/>
<dbReference type="InterPro" id="IPR012788">
    <property type="entry name" value="Decarb_PcaC"/>
</dbReference>
<dbReference type="InterPro" id="IPR052512">
    <property type="entry name" value="4CMD/NDH-1_regulator"/>
</dbReference>
<dbReference type="GO" id="GO:0051920">
    <property type="term" value="F:peroxiredoxin activity"/>
    <property type="evidence" value="ECO:0007669"/>
    <property type="project" value="InterPro"/>
</dbReference>
<evidence type="ECO:0000313" key="4">
    <source>
        <dbReference type="Proteomes" id="UP000000745"/>
    </source>
</evidence>
<dbReference type="HOGENOM" id="CLU_070025_3_1_6"/>
<keyword evidence="4" id="KW-1185">Reference proteome</keyword>
<proteinExistence type="predicted"/>
<dbReference type="PANTHER" id="PTHR33570">
    <property type="entry name" value="4-CARBOXYMUCONOLACTONE DECARBOXYLASE FAMILY PROTEIN"/>
    <property type="match status" value="1"/>
</dbReference>
<sequence>MSFVGATMRDEERYQQGMLVRRGVLGDEHVDRTLQNLTSLNEEFQDFITRFAWGDIWSRPGLERHTRSMITIAMLIALNREAELKMHLNAAFNNGVTKEELKELIMHSALYCGLPAANASMHLAQQIFAEREAAE</sequence>
<evidence type="ECO:0000313" key="3">
    <source>
        <dbReference type="EMBL" id="CAQ89147.1"/>
    </source>
</evidence>
<dbReference type="EMBL" id="CU928158">
    <property type="protein sequence ID" value="CAQ89147.1"/>
    <property type="molecule type" value="Genomic_DNA"/>
</dbReference>
<dbReference type="SUPFAM" id="SSF69118">
    <property type="entry name" value="AhpD-like"/>
    <property type="match status" value="1"/>
</dbReference>
<reference evidence="4" key="1">
    <citation type="journal article" date="2009" name="PLoS Genet.">
        <title>Organised genome dynamics in the Escherichia coli species results in highly diverse adaptive paths.</title>
        <authorList>
            <person name="Touchon M."/>
            <person name="Hoede C."/>
            <person name="Tenaillon O."/>
            <person name="Barbe V."/>
            <person name="Baeriswyl S."/>
            <person name="Bidet P."/>
            <person name="Bingen E."/>
            <person name="Bonacorsi S."/>
            <person name="Bouchier C."/>
            <person name="Bouvet O."/>
            <person name="Calteau A."/>
            <person name="Chiapello H."/>
            <person name="Clermont O."/>
            <person name="Cruveiller S."/>
            <person name="Danchin A."/>
            <person name="Diard M."/>
            <person name="Dossat C."/>
            <person name="Karoui M.E."/>
            <person name="Frapy E."/>
            <person name="Garry L."/>
            <person name="Ghigo J.M."/>
            <person name="Gilles A.M."/>
            <person name="Johnson J."/>
            <person name="Le Bouguenec C."/>
            <person name="Lescat M."/>
            <person name="Mangenot S."/>
            <person name="Martinez-Jehanne V."/>
            <person name="Matic I."/>
            <person name="Nassif X."/>
            <person name="Oztas S."/>
            <person name="Petit M.A."/>
            <person name="Pichon C."/>
            <person name="Rouy Z."/>
            <person name="Ruf C.S."/>
            <person name="Schneider D."/>
            <person name="Tourret J."/>
            <person name="Vacherie B."/>
            <person name="Vallenet D."/>
            <person name="Medigue C."/>
            <person name="Rocha E.P.C."/>
            <person name="Denamur E."/>
        </authorList>
    </citation>
    <scope>NUCLEOTIDE SEQUENCE [LARGE SCALE GENOMIC DNA]</scope>
    <source>
        <strain evidence="4">ATCC 35469 / DSM 13698 / BCRC 15582 / CCUG 18766 / IAM 14443 / JCM 21226 / LMG 7866 / NBRC 102419 / NCTC 12128 / CDC 0568-73</strain>
    </source>
</reference>
<dbReference type="KEGG" id="efe:EFER_1631"/>
<gene>
    <name evidence="3" type="primary">pcaC</name>
    <name evidence="3" type="ordered locus">EFER_1631</name>
</gene>
<protein>
    <recommendedName>
        <fullName evidence="1">4-carboxymuconolactone decarboxylase</fullName>
        <ecNumber evidence="1">4.1.1.44</ecNumber>
    </recommendedName>
</protein>
<keyword evidence="3" id="KW-0456">Lyase</keyword>
<dbReference type="Gene3D" id="1.20.1290.10">
    <property type="entry name" value="AhpD-like"/>
    <property type="match status" value="1"/>
</dbReference>
<dbReference type="InterPro" id="IPR003779">
    <property type="entry name" value="CMD-like"/>
</dbReference>
<dbReference type="NCBIfam" id="TIGR02425">
    <property type="entry name" value="decarb_PcaC"/>
    <property type="match status" value="1"/>
</dbReference>
<dbReference type="PANTHER" id="PTHR33570:SF2">
    <property type="entry name" value="CARBOXYMUCONOLACTONE DECARBOXYLASE-LIKE DOMAIN-CONTAINING PROTEIN"/>
    <property type="match status" value="1"/>
</dbReference>
<evidence type="ECO:0000259" key="2">
    <source>
        <dbReference type="Pfam" id="PF02627"/>
    </source>
</evidence>
<evidence type="ECO:0000256" key="1">
    <source>
        <dbReference type="NCBIfam" id="TIGR02425"/>
    </source>
</evidence>
<dbReference type="Pfam" id="PF02627">
    <property type="entry name" value="CMD"/>
    <property type="match status" value="1"/>
</dbReference>
<feature type="domain" description="Carboxymuconolactone decarboxylase-like" evidence="2">
    <location>
        <begin position="43"/>
        <end position="125"/>
    </location>
</feature>
<dbReference type="InterPro" id="IPR029032">
    <property type="entry name" value="AhpD-like"/>
</dbReference>
<dbReference type="EC" id="4.1.1.44" evidence="1"/>
<name>B7LRV5_ESCF3</name>
<dbReference type="Proteomes" id="UP000000745">
    <property type="component" value="Chromosome"/>
</dbReference>